<reference evidence="2" key="1">
    <citation type="journal article" date="2005" name="PLoS Biol.">
        <title>The genomes of Oryza sativa: a history of duplications.</title>
        <authorList>
            <person name="Yu J."/>
            <person name="Wang J."/>
            <person name="Lin W."/>
            <person name="Li S."/>
            <person name="Li H."/>
            <person name="Zhou J."/>
            <person name="Ni P."/>
            <person name="Dong W."/>
            <person name="Hu S."/>
            <person name="Zeng C."/>
            <person name="Zhang J."/>
            <person name="Zhang Y."/>
            <person name="Li R."/>
            <person name="Xu Z."/>
            <person name="Li S."/>
            <person name="Li X."/>
            <person name="Zheng H."/>
            <person name="Cong L."/>
            <person name="Lin L."/>
            <person name="Yin J."/>
            <person name="Geng J."/>
            <person name="Li G."/>
            <person name="Shi J."/>
            <person name="Liu J."/>
            <person name="Lv H."/>
            <person name="Li J."/>
            <person name="Wang J."/>
            <person name="Deng Y."/>
            <person name="Ran L."/>
            <person name="Shi X."/>
            <person name="Wang X."/>
            <person name="Wu Q."/>
            <person name="Li C."/>
            <person name="Ren X."/>
            <person name="Wang J."/>
            <person name="Wang X."/>
            <person name="Li D."/>
            <person name="Liu D."/>
            <person name="Zhang X."/>
            <person name="Ji Z."/>
            <person name="Zhao W."/>
            <person name="Sun Y."/>
            <person name="Zhang Z."/>
            <person name="Bao J."/>
            <person name="Han Y."/>
            <person name="Dong L."/>
            <person name="Ji J."/>
            <person name="Chen P."/>
            <person name="Wu S."/>
            <person name="Liu J."/>
            <person name="Xiao Y."/>
            <person name="Bu D."/>
            <person name="Tan J."/>
            <person name="Yang L."/>
            <person name="Ye C."/>
            <person name="Zhang J."/>
            <person name="Xu J."/>
            <person name="Zhou Y."/>
            <person name="Yu Y."/>
            <person name="Zhang B."/>
            <person name="Zhuang S."/>
            <person name="Wei H."/>
            <person name="Liu B."/>
            <person name="Lei M."/>
            <person name="Yu H."/>
            <person name="Li Y."/>
            <person name="Xu H."/>
            <person name="Wei S."/>
            <person name="He X."/>
            <person name="Fang L."/>
            <person name="Zhang Z."/>
            <person name="Zhang Y."/>
            <person name="Huang X."/>
            <person name="Su Z."/>
            <person name="Tong W."/>
            <person name="Li J."/>
            <person name="Tong Z."/>
            <person name="Li S."/>
            <person name="Ye J."/>
            <person name="Wang L."/>
            <person name="Fang L."/>
            <person name="Lei T."/>
            <person name="Chen C."/>
            <person name="Chen H."/>
            <person name="Xu Z."/>
            <person name="Li H."/>
            <person name="Huang H."/>
            <person name="Zhang F."/>
            <person name="Xu H."/>
            <person name="Li N."/>
            <person name="Zhao C."/>
            <person name="Li S."/>
            <person name="Dong L."/>
            <person name="Huang Y."/>
            <person name="Li L."/>
            <person name="Xi Y."/>
            <person name="Qi Q."/>
            <person name="Li W."/>
            <person name="Zhang B."/>
            <person name="Hu W."/>
            <person name="Zhang Y."/>
            <person name="Tian X."/>
            <person name="Jiao Y."/>
            <person name="Liang X."/>
            <person name="Jin J."/>
            <person name="Gao L."/>
            <person name="Zheng W."/>
            <person name="Hao B."/>
            <person name="Liu S."/>
            <person name="Wang W."/>
            <person name="Yuan L."/>
            <person name="Cao M."/>
            <person name="McDermott J."/>
            <person name="Samudrala R."/>
            <person name="Wang J."/>
            <person name="Wong G.K."/>
            <person name="Yang H."/>
        </authorList>
    </citation>
    <scope>NUCLEOTIDE SEQUENCE [LARGE SCALE GENOMIC DNA]</scope>
</reference>
<reference evidence="2" key="2">
    <citation type="submission" date="2008-12" db="EMBL/GenBank/DDBJ databases">
        <title>Improved gene annotation of the rice (Oryza sativa) genomes.</title>
        <authorList>
            <person name="Wang J."/>
            <person name="Li R."/>
            <person name="Fan W."/>
            <person name="Huang Q."/>
            <person name="Zhang J."/>
            <person name="Zhou Y."/>
            <person name="Hu Y."/>
            <person name="Zi S."/>
            <person name="Li J."/>
            <person name="Ni P."/>
            <person name="Zheng H."/>
            <person name="Zhang Y."/>
            <person name="Zhao M."/>
            <person name="Hao Q."/>
            <person name="McDermott J."/>
            <person name="Samudrala R."/>
            <person name="Kristiansen K."/>
            <person name="Wong G.K.-S."/>
        </authorList>
    </citation>
    <scope>NUCLEOTIDE SEQUENCE</scope>
</reference>
<organism evidence="2">
    <name type="scientific">Oryza sativa subsp. japonica</name>
    <name type="common">Rice</name>
    <dbReference type="NCBI Taxonomy" id="39947"/>
    <lineage>
        <taxon>Eukaryota</taxon>
        <taxon>Viridiplantae</taxon>
        <taxon>Streptophyta</taxon>
        <taxon>Embryophyta</taxon>
        <taxon>Tracheophyta</taxon>
        <taxon>Spermatophyta</taxon>
        <taxon>Magnoliopsida</taxon>
        <taxon>Liliopsida</taxon>
        <taxon>Poales</taxon>
        <taxon>Poaceae</taxon>
        <taxon>BOP clade</taxon>
        <taxon>Oryzoideae</taxon>
        <taxon>Oryzeae</taxon>
        <taxon>Oryzinae</taxon>
        <taxon>Oryza</taxon>
        <taxon>Oryza sativa</taxon>
    </lineage>
</organism>
<proteinExistence type="predicted"/>
<evidence type="ECO:0000256" key="1">
    <source>
        <dbReference type="SAM" id="MobiDB-lite"/>
    </source>
</evidence>
<dbReference type="Proteomes" id="UP000007752">
    <property type="component" value="Chromosome 11"/>
</dbReference>
<gene>
    <name evidence="2" type="ORF">OsJ_33631</name>
</gene>
<name>B9GAB0_ORYSJ</name>
<dbReference type="EMBL" id="CM000148">
    <property type="protein sequence ID" value="EEE51966.1"/>
    <property type="molecule type" value="Genomic_DNA"/>
</dbReference>
<dbReference type="AlphaFoldDB" id="B9GAB0"/>
<sequence>MLMTTTTTRDDGGCGNCGVAVTAPSLRWAAVAEGEDDDEEAAAEGLKIKILAHGGDGGGFDGRQWHGGVADGKASNTNDDDVAKMDEIVPQPQPPQISRTLHPLDNEAKPKGSAIRWRRGHHDNGADKNRSKSILSSLRV</sequence>
<protein>
    <submittedName>
        <fullName evidence="2">Uncharacterized protein</fullName>
    </submittedName>
</protein>
<feature type="region of interest" description="Disordered" evidence="1">
    <location>
        <begin position="58"/>
        <end position="140"/>
    </location>
</feature>
<evidence type="ECO:0000313" key="2">
    <source>
        <dbReference type="EMBL" id="EEE51966.1"/>
    </source>
</evidence>
<accession>B9GAB0</accession>